<evidence type="ECO:0000313" key="1">
    <source>
        <dbReference type="EMBL" id="KAJ8132125.1"/>
    </source>
</evidence>
<protein>
    <submittedName>
        <fullName evidence="1">Uncharacterized protein</fullName>
    </submittedName>
</protein>
<name>A0ACC2JX84_9PEZI</name>
<keyword evidence="2" id="KW-1185">Reference proteome</keyword>
<comment type="caution">
    <text evidence="1">The sequence shown here is derived from an EMBL/GenBank/DDBJ whole genome shotgun (WGS) entry which is preliminary data.</text>
</comment>
<proteinExistence type="predicted"/>
<organism evidence="1 2">
    <name type="scientific">Lasiodiplodia mahajangana</name>
    <dbReference type="NCBI Taxonomy" id="1108764"/>
    <lineage>
        <taxon>Eukaryota</taxon>
        <taxon>Fungi</taxon>
        <taxon>Dikarya</taxon>
        <taxon>Ascomycota</taxon>
        <taxon>Pezizomycotina</taxon>
        <taxon>Dothideomycetes</taxon>
        <taxon>Dothideomycetes incertae sedis</taxon>
        <taxon>Botryosphaeriales</taxon>
        <taxon>Botryosphaeriaceae</taxon>
        <taxon>Lasiodiplodia</taxon>
    </lineage>
</organism>
<accession>A0ACC2JX84</accession>
<gene>
    <name evidence="1" type="ORF">O1611_g1496</name>
</gene>
<reference evidence="1" key="1">
    <citation type="submission" date="2022-12" db="EMBL/GenBank/DDBJ databases">
        <title>Genome Sequence of Lasiodiplodia mahajangana.</title>
        <authorList>
            <person name="Buettner E."/>
        </authorList>
    </citation>
    <scope>NUCLEOTIDE SEQUENCE</scope>
    <source>
        <strain evidence="1">VT137</strain>
    </source>
</reference>
<sequence length="1194" mass="132841">MEAIGLGVGVVGLVGLFSTCIDMVERWDSYKDFSLESGAIRARFFADRVRFRQWGQSVGMSAGAGEGKPDDHYHSALDDPTVRSAVDLILHSIENLNDATKSWGSNLAHSSDPADLQLEGNALFSHAHAQFAKLQITPSRRSKVRWALRDKARTLNVVASFEALVQKLYDLIPPGEVIADSQRSDQERQGKLSTGIANSSLWHEDAQRILSDFEKYIHYETRKELRDWLDAPDTKRNYDDFVHRRLYGTCDWILCRPQFQRWKSFPSKTPRILWINGPPGYGKTVLCARLIEYMSISEPNLAYFFFSSEIESRADAFVVMRSWIAQLLAQGLAFDIIKGRWEAAEERSISKTDVKEIFSTLIQNLPPCTFVVDGLDECSVAGDTVGRDNKDSLFDFLRFLAPVICDSESQVLIVSRNDVRIREGLSADGNGTARHFVELHISPKDVKADASTFSQSVVTRKLRNKTETQRRVLADRLADRCESMFLAIKLLEDDLRGGMSLKQLQRAIDNAPKKLDHIYDRDWERIQGLDNSSRRCAFSILRWVTFAVRPLTVLEITECLLLPDGHDDDEIDYEELPDSVDQVYVRTEILELCGSLIEIRAKSKSDIGDSTIHLTHFSVKQYILCHMHIDTTGLLANQRLVSSNESIQNNVLAKACVRYLNSDQTWDETWLGGCYDDTVLIRPFREYAANLWSFHVCRGVVNSGEILHIMTTVCRLIRHQAEERKTSGNPLFHASLLGLTETVDYLIDEVGLGVDHIDSSGRTALLAAVSTGHMSGVAHLLAKGANANTKTHDGTTPLQVAAFRGDVDIMQLLLRNGSDLDMRDGDGWTPLVAASHGGHVEAVRLLLDEGAQRDVLPEFDPLFIAIYRANTQLVNLLIEKGADLGVKPPNGFTPLLSASDLGHTEIVKLLLVNGADIEASSLDGRTTPLVAASSQNHVEVVEVLLDNRANLGAPTKSDQMAMRIAVQGGFVDIIRLFLDKGFSVESIDPIYGRSLLSYATEHENIRAVEYLLQRGADPNLRDKLGRSPLSFAAYFGNVALLTSLLSKGTSCINHPDIYGSTMFSIAVRHGRVDLVQYLLKRGGVDLTSKDKFGRTVAFWAKTPDIRRILARAANQHEATAGIFDSFLSTHPPARTVGRRECDVCTLRISVDGRYFHCSICVGGDFDICDDCCSFGACCLDDSHELLQRVEMAGG</sequence>
<dbReference type="EMBL" id="JAPUUL010000177">
    <property type="protein sequence ID" value="KAJ8132125.1"/>
    <property type="molecule type" value="Genomic_DNA"/>
</dbReference>
<evidence type="ECO:0000313" key="2">
    <source>
        <dbReference type="Proteomes" id="UP001153332"/>
    </source>
</evidence>
<dbReference type="Proteomes" id="UP001153332">
    <property type="component" value="Unassembled WGS sequence"/>
</dbReference>